<organism evidence="2 3">
    <name type="scientific">Caenorhabditis japonica</name>
    <dbReference type="NCBI Taxonomy" id="281687"/>
    <lineage>
        <taxon>Eukaryota</taxon>
        <taxon>Metazoa</taxon>
        <taxon>Ecdysozoa</taxon>
        <taxon>Nematoda</taxon>
        <taxon>Chromadorea</taxon>
        <taxon>Rhabditida</taxon>
        <taxon>Rhabditina</taxon>
        <taxon>Rhabditomorpha</taxon>
        <taxon>Rhabditoidea</taxon>
        <taxon>Rhabditidae</taxon>
        <taxon>Peloderinae</taxon>
        <taxon>Caenorhabditis</taxon>
    </lineage>
</organism>
<evidence type="ECO:0000313" key="3">
    <source>
        <dbReference type="Proteomes" id="UP000005237"/>
    </source>
</evidence>
<reference evidence="3" key="1">
    <citation type="submission" date="2010-08" db="EMBL/GenBank/DDBJ databases">
        <authorList>
            <consortium name="Caenorhabditis japonica Sequencing Consortium"/>
            <person name="Wilson R.K."/>
        </authorList>
    </citation>
    <scope>NUCLEOTIDE SEQUENCE [LARGE SCALE GENOMIC DNA]</scope>
    <source>
        <strain evidence="3">DF5081</strain>
    </source>
</reference>
<dbReference type="PROSITE" id="PS51034">
    <property type="entry name" value="ZP_2"/>
    <property type="match status" value="1"/>
</dbReference>
<dbReference type="AlphaFoldDB" id="A0A8R1IDR5"/>
<keyword evidence="3" id="KW-1185">Reference proteome</keyword>
<protein>
    <submittedName>
        <fullName evidence="2">ZP domain-containing protein</fullName>
    </submittedName>
</protein>
<dbReference type="Proteomes" id="UP000005237">
    <property type="component" value="Unassembled WGS sequence"/>
</dbReference>
<dbReference type="InterPro" id="IPR001507">
    <property type="entry name" value="ZP_dom"/>
</dbReference>
<name>A0A8R1IDR5_CAEJA</name>
<sequence>MSVLFTQIFIFGVSFGVIHSVMIGKHIQVTPRCGSQLISIEVNFNASQLPGGKFTDWIIVGVSGRPECRLRGNGESKYIIEIAVFNDPCMTQIPAHNVFQNKIRIGKNPVVILEEDQSITVKCIYGFPSVETMALPVIKSNFNIDSFAQSSAHPSPEDITLPSPEFAPANSIKNEFDKSQIPNENAIRGGISNFEGFGAKNVSETFNFPATQQQNLDNFLKTEAPSENLDNEGTSKITDTFFQLANKDQITGNGRKYLFNDSQSFK</sequence>
<accession>A0A8R1IDR5</accession>
<proteinExistence type="predicted"/>
<feature type="domain" description="ZP" evidence="1">
    <location>
        <begin position="32"/>
        <end position="266"/>
    </location>
</feature>
<dbReference type="EnsemblMetazoa" id="CJA24951.1">
    <property type="protein sequence ID" value="CJA24951.1"/>
    <property type="gene ID" value="WBGene00180523"/>
</dbReference>
<evidence type="ECO:0000313" key="2">
    <source>
        <dbReference type="EnsemblMetazoa" id="CJA24951.1"/>
    </source>
</evidence>
<evidence type="ECO:0000259" key="1">
    <source>
        <dbReference type="PROSITE" id="PS51034"/>
    </source>
</evidence>
<reference evidence="2" key="2">
    <citation type="submission" date="2022-06" db="UniProtKB">
        <authorList>
            <consortium name="EnsemblMetazoa"/>
        </authorList>
    </citation>
    <scope>IDENTIFICATION</scope>
    <source>
        <strain evidence="2">DF5081</strain>
    </source>
</reference>